<evidence type="ECO:0000313" key="1">
    <source>
        <dbReference type="EMBL" id="CAH6720403.1"/>
    </source>
</evidence>
<dbReference type="EMBL" id="CALSDN010000003">
    <property type="protein sequence ID" value="CAH6720403.1"/>
    <property type="molecule type" value="Genomic_DNA"/>
</dbReference>
<reference evidence="1" key="1">
    <citation type="submission" date="2022-06" db="EMBL/GenBank/DDBJ databases">
        <authorList>
            <person name="Legras J.-L."/>
            <person name="Devillers H."/>
            <person name="Grondin C."/>
        </authorList>
    </citation>
    <scope>NUCLEOTIDE SEQUENCE</scope>
    <source>
        <strain evidence="1">CLIB 1444</strain>
    </source>
</reference>
<protein>
    <submittedName>
        <fullName evidence="1">37S ribosomal protein Nam9p, mitochondrial</fullName>
    </submittedName>
</protein>
<accession>A0ACA9Y600</accession>
<organism evidence="1 2">
    <name type="scientific">[Candida] jaroonii</name>
    <dbReference type="NCBI Taxonomy" id="467808"/>
    <lineage>
        <taxon>Eukaryota</taxon>
        <taxon>Fungi</taxon>
        <taxon>Dikarya</taxon>
        <taxon>Ascomycota</taxon>
        <taxon>Saccharomycotina</taxon>
        <taxon>Pichiomycetes</taxon>
        <taxon>Debaryomycetaceae</taxon>
        <taxon>Yamadazyma</taxon>
    </lineage>
</organism>
<name>A0ACA9Y600_9ASCO</name>
<comment type="caution">
    <text evidence="1">The sequence shown here is derived from an EMBL/GenBank/DDBJ whole genome shotgun (WGS) entry which is preliminary data.</text>
</comment>
<keyword evidence="1" id="KW-0689">Ribosomal protein</keyword>
<keyword evidence="2" id="KW-1185">Reference proteome</keyword>
<evidence type="ECO:0000313" key="2">
    <source>
        <dbReference type="Proteomes" id="UP001152531"/>
    </source>
</evidence>
<sequence>MPRPATNTNSLARGRVRASMNKYNLFNLYKKPQIRHQGRSLYQQKWTAKQETRAYHGEHLTEGRWKQIFDPNLNSVAQLDASLKGNNNVEETPVSLQTYAVLEKRLEFALFRSMFASSIRQARQFILGGYVEVNGITIKHPSFPLKSGDIFHVKPDRVLMALGRSKPSLAESIKVDNKQIIVWNEYVKNSKKNPREVWQLKQLKPKSLDTLSEFDNSNMIEKINKDIDNKMKNDQKKVNRESILSKILKVGKGEELKDLTVFNSLYGKENASKCFEIYRRIFDTKHTLLTKNSVEQCRQQIIKKSNEYENSQDFKFMSKIKQILNEINKSYSETVRLSAEQSKLSTEDSSKFYDPGFASKLTYHEKINKDEIMEDESKAKINLPWQKSLFGRQDPSKPYFTPWTPRPFLGAFSILPSHIEISFATCHGIYLRDPVARPGHSEVITPFPTHVHKRAYMYYVRKGM</sequence>
<dbReference type="Proteomes" id="UP001152531">
    <property type="component" value="Unassembled WGS sequence"/>
</dbReference>
<keyword evidence="1" id="KW-0687">Ribonucleoprotein</keyword>
<gene>
    <name evidence="1" type="ORF">CLIB1444_03S11122</name>
</gene>
<proteinExistence type="predicted"/>